<sequence length="111" mass="12757">MLELPTDIQLVLSLTNYRRAVTISELASRAGLCHVDLTHWPSRQQQQQQESMDPRPSHSTIWTGLRPVLHSQLLENLLKMEDVHRGVELIADMPEQGRQLPKELPNVFVNQ</sequence>
<name>A0A3P6QYQ7_DIBLA</name>
<organism evidence="1 2">
    <name type="scientific">Dibothriocephalus latus</name>
    <name type="common">Fish tapeworm</name>
    <name type="synonym">Diphyllobothrium latum</name>
    <dbReference type="NCBI Taxonomy" id="60516"/>
    <lineage>
        <taxon>Eukaryota</taxon>
        <taxon>Metazoa</taxon>
        <taxon>Spiralia</taxon>
        <taxon>Lophotrochozoa</taxon>
        <taxon>Platyhelminthes</taxon>
        <taxon>Cestoda</taxon>
        <taxon>Eucestoda</taxon>
        <taxon>Diphyllobothriidea</taxon>
        <taxon>Diphyllobothriidae</taxon>
        <taxon>Dibothriocephalus</taxon>
    </lineage>
</organism>
<dbReference type="EMBL" id="UYRU01018962">
    <property type="protein sequence ID" value="VDK54079.1"/>
    <property type="molecule type" value="Genomic_DNA"/>
</dbReference>
<reference evidence="1 2" key="1">
    <citation type="submission" date="2018-11" db="EMBL/GenBank/DDBJ databases">
        <authorList>
            <consortium name="Pathogen Informatics"/>
        </authorList>
    </citation>
    <scope>NUCLEOTIDE SEQUENCE [LARGE SCALE GENOMIC DNA]</scope>
</reference>
<accession>A0A3P6QYQ7</accession>
<keyword evidence="2" id="KW-1185">Reference proteome</keyword>
<gene>
    <name evidence="1" type="ORF">DILT_LOCUS2009</name>
</gene>
<evidence type="ECO:0000313" key="2">
    <source>
        <dbReference type="Proteomes" id="UP000281553"/>
    </source>
</evidence>
<proteinExistence type="predicted"/>
<evidence type="ECO:0000313" key="1">
    <source>
        <dbReference type="EMBL" id="VDK54079.1"/>
    </source>
</evidence>
<dbReference type="AlphaFoldDB" id="A0A3P6QYQ7"/>
<dbReference type="OrthoDB" id="6304265at2759"/>
<protein>
    <submittedName>
        <fullName evidence="1">Uncharacterized protein</fullName>
    </submittedName>
</protein>
<dbReference type="Proteomes" id="UP000281553">
    <property type="component" value="Unassembled WGS sequence"/>
</dbReference>